<accession>A0A1J8PGK5</accession>
<protein>
    <submittedName>
        <fullName evidence="2">Uncharacterized protein</fullName>
    </submittedName>
</protein>
<gene>
    <name evidence="2" type="ORF">AZE42_01005</name>
</gene>
<proteinExistence type="predicted"/>
<feature type="region of interest" description="Disordered" evidence="1">
    <location>
        <begin position="212"/>
        <end position="237"/>
    </location>
</feature>
<feature type="non-terminal residue" evidence="2">
    <location>
        <position position="1"/>
    </location>
</feature>
<comment type="caution">
    <text evidence="2">The sequence shown here is derived from an EMBL/GenBank/DDBJ whole genome shotgun (WGS) entry which is preliminary data.</text>
</comment>
<feature type="region of interest" description="Disordered" evidence="1">
    <location>
        <begin position="252"/>
        <end position="313"/>
    </location>
</feature>
<evidence type="ECO:0000256" key="1">
    <source>
        <dbReference type="SAM" id="MobiDB-lite"/>
    </source>
</evidence>
<dbReference type="AlphaFoldDB" id="A0A1J8PGK5"/>
<feature type="compositionally biased region" description="Polar residues" evidence="1">
    <location>
        <begin position="180"/>
        <end position="196"/>
    </location>
</feature>
<feature type="compositionally biased region" description="Basic and acidic residues" evidence="1">
    <location>
        <begin position="128"/>
        <end position="137"/>
    </location>
</feature>
<feature type="compositionally biased region" description="Polar residues" evidence="1">
    <location>
        <begin position="252"/>
        <end position="262"/>
    </location>
</feature>
<keyword evidence="3" id="KW-1185">Reference proteome</keyword>
<dbReference type="Proteomes" id="UP000183567">
    <property type="component" value="Unassembled WGS sequence"/>
</dbReference>
<feature type="region of interest" description="Disordered" evidence="1">
    <location>
        <begin position="125"/>
        <end position="196"/>
    </location>
</feature>
<evidence type="ECO:0000313" key="3">
    <source>
        <dbReference type="Proteomes" id="UP000183567"/>
    </source>
</evidence>
<evidence type="ECO:0000313" key="2">
    <source>
        <dbReference type="EMBL" id="OJA08366.1"/>
    </source>
</evidence>
<organism evidence="2 3">
    <name type="scientific">Rhizopogon vesiculosus</name>
    <dbReference type="NCBI Taxonomy" id="180088"/>
    <lineage>
        <taxon>Eukaryota</taxon>
        <taxon>Fungi</taxon>
        <taxon>Dikarya</taxon>
        <taxon>Basidiomycota</taxon>
        <taxon>Agaricomycotina</taxon>
        <taxon>Agaricomycetes</taxon>
        <taxon>Agaricomycetidae</taxon>
        <taxon>Boletales</taxon>
        <taxon>Suillineae</taxon>
        <taxon>Rhizopogonaceae</taxon>
        <taxon>Rhizopogon</taxon>
    </lineage>
</organism>
<name>A0A1J8PGK5_9AGAM</name>
<reference evidence="2 3" key="1">
    <citation type="submission" date="2016-03" db="EMBL/GenBank/DDBJ databases">
        <title>Comparative genomics of the ectomycorrhizal sister species Rhizopogon vinicolor and Rhizopogon vesiculosus (Basidiomycota: Boletales) reveals a divergence of the mating type B locus.</title>
        <authorList>
            <person name="Mujic A.B."/>
            <person name="Kuo A."/>
            <person name="Tritt A."/>
            <person name="Lipzen A."/>
            <person name="Chen C."/>
            <person name="Johnson J."/>
            <person name="Sharma A."/>
            <person name="Barry K."/>
            <person name="Grigoriev I.V."/>
            <person name="Spatafora J.W."/>
        </authorList>
    </citation>
    <scope>NUCLEOTIDE SEQUENCE [LARGE SCALE GENOMIC DNA]</scope>
    <source>
        <strain evidence="2 3">AM-OR11-056</strain>
    </source>
</reference>
<dbReference type="OrthoDB" id="3265369at2759"/>
<dbReference type="EMBL" id="LVVM01006306">
    <property type="protein sequence ID" value="OJA08366.1"/>
    <property type="molecule type" value="Genomic_DNA"/>
</dbReference>
<feature type="compositionally biased region" description="Basic residues" evidence="1">
    <location>
        <begin position="156"/>
        <end position="165"/>
    </location>
</feature>
<sequence>AQPEHNHAHQAPAVYTACPSHPPSCPSHRLLFASLLIQISMSVRSFTVFQDTTAEIQKINHTSDRNVVITTDTDATATLLSTLAAIEKENLHPVTGERAALASSNASKKRKTAVLVTKVLAPLPSSKKQKDVKSESKKSRKSSAGNGKKVDDGRKKGARGSRSTRKASPLPRVDEEQEALTATPTQRHPTRLTIPQSKIDSRCYELTVSPLADVSEAYDTATETSDQESIFDKEQSAEPEIRDYLSPVLSHTSLPSEQTNATPLAPKAPNTEFSTPERKRIYSAFTFSSPSPSSERFREAQYPTCETDASHSE</sequence>